<geneLocation type="plasmid" evidence="2">
    <name>pamcp48-600</name>
</geneLocation>
<reference evidence="1 2" key="1">
    <citation type="submission" date="2016-11" db="EMBL/GenBank/DDBJ databases">
        <title>Networking in microbes: conjugative elements and plasmids in the genus Alteromonas.</title>
        <authorList>
            <person name="Lopez-Perez M."/>
            <person name="Ramon-Marco N."/>
            <person name="Rodriguez-Valera F."/>
        </authorList>
    </citation>
    <scope>NUCLEOTIDE SEQUENCE [LARGE SCALE GENOMIC DNA]</scope>
    <source>
        <strain evidence="1 2">CP48</strain>
        <plasmid evidence="2">pamcp48-600</plasmid>
    </source>
</reference>
<evidence type="ECO:0000313" key="1">
    <source>
        <dbReference type="EMBL" id="APD92072.1"/>
    </source>
</evidence>
<organism evidence="1 2">
    <name type="scientific">Alteromonas mediterranea</name>
    <dbReference type="NCBI Taxonomy" id="314275"/>
    <lineage>
        <taxon>Bacteria</taxon>
        <taxon>Pseudomonadati</taxon>
        <taxon>Pseudomonadota</taxon>
        <taxon>Gammaproteobacteria</taxon>
        <taxon>Alteromonadales</taxon>
        <taxon>Alteromonadaceae</taxon>
        <taxon>Alteromonas/Salinimonas group</taxon>
        <taxon>Alteromonas</taxon>
    </lineage>
</organism>
<evidence type="ECO:0000313" key="2">
    <source>
        <dbReference type="Proteomes" id="UP000182101"/>
    </source>
</evidence>
<accession>A0AAC9NU43</accession>
<name>A0AAC9NU43_9ALTE</name>
<dbReference type="AlphaFoldDB" id="A0AAC9NU43"/>
<keyword evidence="1" id="KW-0614">Plasmid</keyword>
<sequence>MERYLKAYVQIDSPEYAASLVLARAAFLKKCLGMIEVGLFTEPELLAQRQGNDNLINQGLLKMGLGELCISSDKSSAKEYENVISEAQKLLLPDDEVGKSLFIIVSLSAGAHFIVNDEQLKCRFSDWDSSLELAVHDYWLNDEQRASIVRLS</sequence>
<proteinExistence type="predicted"/>
<dbReference type="EMBL" id="CP018025">
    <property type="protein sequence ID" value="APD92072.1"/>
    <property type="molecule type" value="Genomic_DNA"/>
</dbReference>
<protein>
    <submittedName>
        <fullName evidence="1">Uncharacterized protein</fullName>
    </submittedName>
</protein>
<dbReference type="RefSeq" id="WP_071960682.1">
    <property type="nucleotide sequence ID" value="NZ_CP018025.1"/>
</dbReference>
<dbReference type="Proteomes" id="UP000182101">
    <property type="component" value="Plasmid pAMCP48-600"/>
</dbReference>
<gene>
    <name evidence="1" type="ORF">BM524_19315</name>
</gene>